<dbReference type="Proteomes" id="UP000236319">
    <property type="component" value="Unassembled WGS sequence"/>
</dbReference>
<keyword evidence="2" id="KW-1185">Reference proteome</keyword>
<dbReference type="GeneID" id="39876379"/>
<dbReference type="AlphaFoldDB" id="A0A2H6KI09"/>
<sequence>MGEAGRVQGVGPVGDGRETWRAVDTIDAAAKQRGQSLEMVVVVVGGGSGGAPDALDGLEVGVLETVPAGAVVMSSGEGGSQLRQL</sequence>
<protein>
    <submittedName>
        <fullName evidence="1">Rod shape-determining protein, putative</fullName>
    </submittedName>
</protein>
<proteinExistence type="predicted"/>
<dbReference type="EMBL" id="BDSA01000005">
    <property type="protein sequence ID" value="GBE62609.1"/>
    <property type="molecule type" value="Genomic_DNA"/>
</dbReference>
<dbReference type="RefSeq" id="XP_028868852.1">
    <property type="nucleotide sequence ID" value="XM_029013019.1"/>
</dbReference>
<name>A0A2H6KI09_9APIC</name>
<evidence type="ECO:0000313" key="1">
    <source>
        <dbReference type="EMBL" id="GBE62609.1"/>
    </source>
</evidence>
<accession>A0A2H6KI09</accession>
<dbReference type="VEuPathDB" id="PiroplasmaDB:BOVATA_041020"/>
<reference evidence="1 2" key="1">
    <citation type="journal article" date="2017" name="BMC Genomics">
        <title>Whole-genome assembly of Babesia ovata and comparative genomics between closely related pathogens.</title>
        <authorList>
            <person name="Yamagishi J."/>
            <person name="Asada M."/>
            <person name="Hakimi H."/>
            <person name="Tanaka T.Q."/>
            <person name="Sugimoto C."/>
            <person name="Kawazu S."/>
        </authorList>
    </citation>
    <scope>NUCLEOTIDE SEQUENCE [LARGE SCALE GENOMIC DNA]</scope>
    <source>
        <strain evidence="1 2">Miyake</strain>
    </source>
</reference>
<evidence type="ECO:0000313" key="2">
    <source>
        <dbReference type="Proteomes" id="UP000236319"/>
    </source>
</evidence>
<gene>
    <name evidence="1" type="ORF">BOVATA_041020</name>
</gene>
<comment type="caution">
    <text evidence="1">The sequence shown here is derived from an EMBL/GenBank/DDBJ whole genome shotgun (WGS) entry which is preliminary data.</text>
</comment>
<organism evidence="1 2">
    <name type="scientific">Babesia ovata</name>
    <dbReference type="NCBI Taxonomy" id="189622"/>
    <lineage>
        <taxon>Eukaryota</taxon>
        <taxon>Sar</taxon>
        <taxon>Alveolata</taxon>
        <taxon>Apicomplexa</taxon>
        <taxon>Aconoidasida</taxon>
        <taxon>Piroplasmida</taxon>
        <taxon>Babesiidae</taxon>
        <taxon>Babesia</taxon>
    </lineage>
</organism>